<dbReference type="InterPro" id="IPR019786">
    <property type="entry name" value="Zinc_finger_PHD-type_CS"/>
</dbReference>
<evidence type="ECO:0000256" key="5">
    <source>
        <dbReference type="ARBA" id="ARBA00022771"/>
    </source>
</evidence>
<evidence type="ECO:0000313" key="12">
    <source>
        <dbReference type="Proteomes" id="UP000315295"/>
    </source>
</evidence>
<keyword evidence="8" id="KW-0325">Glycoprotein</keyword>
<dbReference type="SMART" id="SM00249">
    <property type="entry name" value="PHD"/>
    <property type="match status" value="1"/>
</dbReference>
<dbReference type="InterPro" id="IPR013083">
    <property type="entry name" value="Znf_RING/FYVE/PHD"/>
</dbReference>
<sequence length="877" mass="98496">MDEMTKKEAATAWGWLLEALAGFKEVGLPLLHDLIEMAPDLPDDLERKVSERVALRTLEDLFPPRNDVLALLPSASASSSTPSSKFSFDFSERCEDVLQRIINETPECDVKTGGPGLLKWDVQAFILHKRASMPKCVLGRIKDSILDGTHPYADFLIRKSGLASNRDGCNDGVSVSGSSRRFKGSCSNARNMRVEGNDANVLPSKRVRISSDGNVAGGNCVRVNDSDDSLRIAMKMNRVQNTRVEGNEANVLPSKGDRVAPDIGNLVDENHVTVNDSDYPLRSAKKMKGGASSVSQCVEHNPVSLPQREQLEDLSERDVSFIESERCVLGPNSCGLNREDRIPTSQLESPCAAEGRDDVEHCLEATTSGVVHPVETQHTVCAKDSDCNREHGSHVKVVHAVSADGSPQKTIADGTTEIIDIQSESRDSDERNNEGIDVTTKKCDFFTSQCTLNRAYSETTDWMEQNICVKCNEGAQLLICTTIDCPLAYHEKCLGSEFICYEKGNFICPLCSHSLALKKYLESKKETSRLRKNLDTFMCSVLEQQPVEFLGRNSDDDLLEKSLETMGNRNCIVYKYYRMVKMKGVLLKMATPQRRRRKVLLHAEEEESLKIRSVSYRISMHEPLPTIMVSLYCKCKTFFLFTLQTTLNSSSSSPLLPPASQLLPQPPSPLLLPLPDNVTSDTEALLVHKMDDDGGPYLWPHYRKCSSMAMKDFTTYMSTLILHMLIHGLQILFSMEGEFQASYLMNSSESNIGSYDDPRKVGRGRYNLKMWPEINISDWRKGSQWFEINRKLAIEIISDNKYYPILKEHCSPPCYMDEHYIPTLVNILGPEENSNRSVTWVDWFKSGPHPGRFGRNDVSEEILNQIRFGLFYVLFIP</sequence>
<organism evidence="11 12">
    <name type="scientific">Malus baccata</name>
    <name type="common">Siberian crab apple</name>
    <name type="synonym">Pyrus baccata</name>
    <dbReference type="NCBI Taxonomy" id="106549"/>
    <lineage>
        <taxon>Eukaryota</taxon>
        <taxon>Viridiplantae</taxon>
        <taxon>Streptophyta</taxon>
        <taxon>Embryophyta</taxon>
        <taxon>Tracheophyta</taxon>
        <taxon>Spermatophyta</taxon>
        <taxon>Magnoliopsida</taxon>
        <taxon>eudicotyledons</taxon>
        <taxon>Gunneridae</taxon>
        <taxon>Pentapetalae</taxon>
        <taxon>rosids</taxon>
        <taxon>fabids</taxon>
        <taxon>Rosales</taxon>
        <taxon>Rosaceae</taxon>
        <taxon>Amygdaloideae</taxon>
        <taxon>Maleae</taxon>
        <taxon>Malus</taxon>
    </lineage>
</organism>
<dbReference type="PANTHER" id="PTHR47863">
    <property type="entry name" value="RING/FYVE/PHD ZINC FINGER SUPERFAMILY PROTEIN"/>
    <property type="match status" value="1"/>
</dbReference>
<keyword evidence="12" id="KW-1185">Reference proteome</keyword>
<dbReference type="AlphaFoldDB" id="A0A540L961"/>
<evidence type="ECO:0000256" key="2">
    <source>
        <dbReference type="ARBA" id="ARBA00022676"/>
    </source>
</evidence>
<keyword evidence="4" id="KW-0479">Metal-binding</keyword>
<dbReference type="InterPro" id="IPR019787">
    <property type="entry name" value="Znf_PHD-finger"/>
</dbReference>
<feature type="domain" description="PHD-type" evidence="10">
    <location>
        <begin position="465"/>
        <end position="514"/>
    </location>
</feature>
<evidence type="ECO:0000256" key="9">
    <source>
        <dbReference type="PROSITE-ProRule" id="PRU00146"/>
    </source>
</evidence>
<dbReference type="InterPro" id="IPR001965">
    <property type="entry name" value="Znf_PHD"/>
</dbReference>
<dbReference type="PROSITE" id="PS50016">
    <property type="entry name" value="ZF_PHD_2"/>
    <property type="match status" value="1"/>
</dbReference>
<evidence type="ECO:0000313" key="11">
    <source>
        <dbReference type="EMBL" id="TQD83005.1"/>
    </source>
</evidence>
<gene>
    <name evidence="11" type="ORF">C1H46_031438</name>
</gene>
<dbReference type="GO" id="GO:0016020">
    <property type="term" value="C:membrane"/>
    <property type="evidence" value="ECO:0007669"/>
    <property type="project" value="UniProtKB-SubCell"/>
</dbReference>
<keyword evidence="7" id="KW-0472">Membrane</keyword>
<reference evidence="11 12" key="1">
    <citation type="journal article" date="2019" name="G3 (Bethesda)">
        <title>Sequencing of a Wild Apple (Malus baccata) Genome Unravels the Differences Between Cultivated and Wild Apple Species Regarding Disease Resistance and Cold Tolerance.</title>
        <authorList>
            <person name="Chen X."/>
        </authorList>
    </citation>
    <scope>NUCLEOTIDE SEQUENCE [LARGE SCALE GENOMIC DNA]</scope>
    <source>
        <strain evidence="12">cv. Shandingzi</strain>
        <tissue evidence="11">Leaves</tissue>
    </source>
</reference>
<name>A0A540L961_MALBA</name>
<accession>A0A540L961</accession>
<dbReference type="PANTHER" id="PTHR47863:SF4">
    <property type="entry name" value="RING_FYVE_PHD ZINC FINGER SUPERFAMILY PROTEIN"/>
    <property type="match status" value="1"/>
</dbReference>
<evidence type="ECO:0000256" key="6">
    <source>
        <dbReference type="ARBA" id="ARBA00022833"/>
    </source>
</evidence>
<evidence type="ECO:0000256" key="4">
    <source>
        <dbReference type="ARBA" id="ARBA00022723"/>
    </source>
</evidence>
<comment type="subcellular location">
    <subcellularLocation>
        <location evidence="1">Membrane</location>
        <topology evidence="1">Single-pass type II membrane protein</topology>
    </subcellularLocation>
</comment>
<dbReference type="InterPro" id="IPR003406">
    <property type="entry name" value="Glyco_trans_14"/>
</dbReference>
<evidence type="ECO:0000259" key="10">
    <source>
        <dbReference type="PROSITE" id="PS50016"/>
    </source>
</evidence>
<dbReference type="GO" id="GO:0008270">
    <property type="term" value="F:zinc ion binding"/>
    <property type="evidence" value="ECO:0007669"/>
    <property type="project" value="UniProtKB-KW"/>
</dbReference>
<keyword evidence="2" id="KW-0328">Glycosyltransferase</keyword>
<comment type="caution">
    <text evidence="11">The sequence shown here is derived from an EMBL/GenBank/DDBJ whole genome shotgun (WGS) entry which is preliminary data.</text>
</comment>
<proteinExistence type="predicted"/>
<keyword evidence="5 9" id="KW-0863">Zinc-finger</keyword>
<evidence type="ECO:0000256" key="3">
    <source>
        <dbReference type="ARBA" id="ARBA00022679"/>
    </source>
</evidence>
<dbReference type="STRING" id="106549.A0A540L961"/>
<dbReference type="InterPro" id="IPR011011">
    <property type="entry name" value="Znf_FYVE_PHD"/>
</dbReference>
<evidence type="ECO:0000256" key="8">
    <source>
        <dbReference type="ARBA" id="ARBA00023180"/>
    </source>
</evidence>
<evidence type="ECO:0000256" key="7">
    <source>
        <dbReference type="ARBA" id="ARBA00023136"/>
    </source>
</evidence>
<dbReference type="EMBL" id="VIEB01000697">
    <property type="protein sequence ID" value="TQD83005.1"/>
    <property type="molecule type" value="Genomic_DNA"/>
</dbReference>
<evidence type="ECO:0000256" key="1">
    <source>
        <dbReference type="ARBA" id="ARBA00004606"/>
    </source>
</evidence>
<dbReference type="Gene3D" id="3.30.40.10">
    <property type="entry name" value="Zinc/RING finger domain, C3HC4 (zinc finger)"/>
    <property type="match status" value="1"/>
</dbReference>
<dbReference type="PROSITE" id="PS01359">
    <property type="entry name" value="ZF_PHD_1"/>
    <property type="match status" value="1"/>
</dbReference>
<keyword evidence="6" id="KW-0862">Zinc</keyword>
<keyword evidence="3" id="KW-0808">Transferase</keyword>
<dbReference type="GO" id="GO:0016757">
    <property type="term" value="F:glycosyltransferase activity"/>
    <property type="evidence" value="ECO:0007669"/>
    <property type="project" value="UniProtKB-KW"/>
</dbReference>
<dbReference type="SUPFAM" id="SSF57903">
    <property type="entry name" value="FYVE/PHD zinc finger"/>
    <property type="match status" value="1"/>
</dbReference>
<protein>
    <recommendedName>
        <fullName evidence="10">PHD-type domain-containing protein</fullName>
    </recommendedName>
</protein>
<dbReference type="Proteomes" id="UP000315295">
    <property type="component" value="Unassembled WGS sequence"/>
</dbReference>
<dbReference type="Pfam" id="PF02485">
    <property type="entry name" value="Branch"/>
    <property type="match status" value="1"/>
</dbReference>